<dbReference type="AlphaFoldDB" id="A0A1X7S286"/>
<feature type="transmembrane region" description="Helical" evidence="2">
    <location>
        <begin position="109"/>
        <end position="128"/>
    </location>
</feature>
<keyword evidence="2" id="KW-0812">Transmembrane</keyword>
<organism evidence="3 4">
    <name type="scientific">Zymoseptoria tritici (strain ST99CH_3D7)</name>
    <dbReference type="NCBI Taxonomy" id="1276538"/>
    <lineage>
        <taxon>Eukaryota</taxon>
        <taxon>Fungi</taxon>
        <taxon>Dikarya</taxon>
        <taxon>Ascomycota</taxon>
        <taxon>Pezizomycotina</taxon>
        <taxon>Dothideomycetes</taxon>
        <taxon>Dothideomycetidae</taxon>
        <taxon>Mycosphaerellales</taxon>
        <taxon>Mycosphaerellaceae</taxon>
        <taxon>Zymoseptoria</taxon>
    </lineage>
</organism>
<gene>
    <name evidence="3" type="ORF">ZT3D7_G8952</name>
</gene>
<name>A0A1X7S286_ZYMT9</name>
<keyword evidence="2" id="KW-0472">Membrane</keyword>
<keyword evidence="4" id="KW-1185">Reference proteome</keyword>
<evidence type="ECO:0000313" key="3">
    <source>
        <dbReference type="EMBL" id="SMQ53798.1"/>
    </source>
</evidence>
<feature type="region of interest" description="Disordered" evidence="1">
    <location>
        <begin position="1"/>
        <end position="33"/>
    </location>
</feature>
<protein>
    <submittedName>
        <fullName evidence="3">Uncharacterized protein</fullName>
    </submittedName>
</protein>
<evidence type="ECO:0000256" key="2">
    <source>
        <dbReference type="SAM" id="Phobius"/>
    </source>
</evidence>
<accession>A0A1X7S286</accession>
<proteinExistence type="predicted"/>
<dbReference type="Proteomes" id="UP000215127">
    <property type="component" value="Chromosome 9"/>
</dbReference>
<evidence type="ECO:0000313" key="4">
    <source>
        <dbReference type="Proteomes" id="UP000215127"/>
    </source>
</evidence>
<keyword evidence="2" id="KW-1133">Transmembrane helix</keyword>
<dbReference type="EMBL" id="LT853700">
    <property type="protein sequence ID" value="SMQ53798.1"/>
    <property type="molecule type" value="Genomic_DNA"/>
</dbReference>
<feature type="region of interest" description="Disordered" evidence="1">
    <location>
        <begin position="75"/>
        <end position="97"/>
    </location>
</feature>
<reference evidence="3 4" key="1">
    <citation type="submission" date="2016-06" db="EMBL/GenBank/DDBJ databases">
        <authorList>
            <person name="Kjaerup R.B."/>
            <person name="Dalgaard T.S."/>
            <person name="Juul-Madsen H.R."/>
        </authorList>
    </citation>
    <scope>NUCLEOTIDE SEQUENCE [LARGE SCALE GENOMIC DNA]</scope>
</reference>
<sequence length="136" mass="14971">MRHSATATKLQAAPAPGTELEPEQTIEKEQSPKSETIFAELKVNLDTAQTLRYKLEALENANAKRRTLVELGKDMNAAQAGQDQTNRSLEDARRAYSQAEGGKLNEWDLLLSFIGGLLIGAIIAWEAAKSRYGNQQ</sequence>
<evidence type="ECO:0000256" key="1">
    <source>
        <dbReference type="SAM" id="MobiDB-lite"/>
    </source>
</evidence>